<reference evidence="1 2" key="1">
    <citation type="submission" date="2021-01" db="EMBL/GenBank/DDBJ databases">
        <title>Genome Sequencing of Type Strains.</title>
        <authorList>
            <person name="Lemaire J.F."/>
            <person name="Inderbitzin P."/>
            <person name="Collins S.B."/>
            <person name="Wespe N."/>
            <person name="Knight-Connoni V."/>
        </authorList>
    </citation>
    <scope>NUCLEOTIDE SEQUENCE [LARGE SCALE GENOMIC DNA]</scope>
    <source>
        <strain evidence="1 2">DSM 14730</strain>
    </source>
</reference>
<proteinExistence type="predicted"/>
<accession>A0ABS2ZKV9</accession>
<name>A0ABS2ZKV9_9BACL</name>
<keyword evidence="2" id="KW-1185">Reference proteome</keyword>
<sequence length="95" mass="11077">MIECPWRIRKNKEIVLGETDLISDSKKFSLKNAKNILLSKRILNISFYEDLLFIIEFEDNLSLELFHASCYFEGWTLQGENGLDIWTLPGGKVCY</sequence>
<dbReference type="EMBL" id="JAFHKS010000044">
    <property type="protein sequence ID" value="MBN3547974.1"/>
    <property type="molecule type" value="Genomic_DNA"/>
</dbReference>
<comment type="caution">
    <text evidence="1">The sequence shown here is derived from an EMBL/GenBank/DDBJ whole genome shotgun (WGS) entry which is preliminary data.</text>
</comment>
<organism evidence="1 2">
    <name type="scientific">Fictibacillus barbaricus</name>
    <dbReference type="NCBI Taxonomy" id="182136"/>
    <lineage>
        <taxon>Bacteria</taxon>
        <taxon>Bacillati</taxon>
        <taxon>Bacillota</taxon>
        <taxon>Bacilli</taxon>
        <taxon>Bacillales</taxon>
        <taxon>Fictibacillaceae</taxon>
        <taxon>Fictibacillus</taxon>
    </lineage>
</organism>
<evidence type="ECO:0000313" key="2">
    <source>
        <dbReference type="Proteomes" id="UP001319060"/>
    </source>
</evidence>
<dbReference type="Proteomes" id="UP001319060">
    <property type="component" value="Unassembled WGS sequence"/>
</dbReference>
<evidence type="ECO:0000313" key="1">
    <source>
        <dbReference type="EMBL" id="MBN3547974.1"/>
    </source>
</evidence>
<protein>
    <submittedName>
        <fullName evidence="1">Uncharacterized protein</fullName>
    </submittedName>
</protein>
<gene>
    <name evidence="1" type="ORF">JYA64_21920</name>
</gene>